<name>A0ABV9SZE4_9BACT</name>
<comment type="similarity">
    <text evidence="1 5">Belongs to the antibiotic N-acetyltransferase family.</text>
</comment>
<accession>A0ABV9SZE4</accession>
<dbReference type="Pfam" id="PF02522">
    <property type="entry name" value="Antibiotic_NAT"/>
    <property type="match status" value="1"/>
</dbReference>
<dbReference type="InterPro" id="IPR028345">
    <property type="entry name" value="Antibiotic_NAT-like"/>
</dbReference>
<dbReference type="PANTHER" id="PTHR11104:SF0">
    <property type="entry name" value="SPBETA PROPHAGE-DERIVED AMINOGLYCOSIDE N(3')-ACETYLTRANSFERASE-LIKE PROTEIN YOKD"/>
    <property type="match status" value="1"/>
</dbReference>
<evidence type="ECO:0000256" key="3">
    <source>
        <dbReference type="ARBA" id="ARBA00022679"/>
    </source>
</evidence>
<evidence type="ECO:0000256" key="5">
    <source>
        <dbReference type="RuleBase" id="RU365031"/>
    </source>
</evidence>
<sequence length="249" mass="27886">MNPTVSKIKEDIRKLGISEGDSLLVHASLNAVGRFQNRTEVLIDAFLEVLGPDGTLLMPALSYKTVTRENPVFDVRQTPSCVGALTEYFRTMPGVERSIHPTHSVSAIGRRAGWFVEDHLEDDTPCGSHSPFAKLKEVNGRVMFLGCGPKPNTSMHAIEELVVPPYLFGDPVVYTLHLADGKTIDKAYIRHGFQGYEQRYDRLLDVLDKQDYRCGKVLEADTITVDSVSMWDKAEKKLSQDPLYFVDKV</sequence>
<dbReference type="RefSeq" id="WP_377063612.1">
    <property type="nucleotide sequence ID" value="NZ_JBHSJJ010000004.1"/>
</dbReference>
<evidence type="ECO:0000256" key="4">
    <source>
        <dbReference type="ARBA" id="ARBA00023315"/>
    </source>
</evidence>
<dbReference type="EC" id="2.3.1.-" evidence="5"/>
<keyword evidence="5" id="KW-0046">Antibiotic resistance</keyword>
<comment type="catalytic activity">
    <reaction evidence="5">
        <text>a 2-deoxystreptamine antibiotic + acetyl-CoA = an N(3)-acetyl-2-deoxystreptamine antibiotic + CoA + H(+)</text>
        <dbReference type="Rhea" id="RHEA:12665"/>
        <dbReference type="ChEBI" id="CHEBI:15378"/>
        <dbReference type="ChEBI" id="CHEBI:57287"/>
        <dbReference type="ChEBI" id="CHEBI:57288"/>
        <dbReference type="ChEBI" id="CHEBI:57921"/>
        <dbReference type="ChEBI" id="CHEBI:77452"/>
        <dbReference type="EC" id="2.3.1.81"/>
    </reaction>
</comment>
<dbReference type="PANTHER" id="PTHR11104">
    <property type="entry name" value="AMINOGLYCOSIDE N3-ACETYLTRANSFERASE"/>
    <property type="match status" value="1"/>
</dbReference>
<evidence type="ECO:0000256" key="1">
    <source>
        <dbReference type="ARBA" id="ARBA00006383"/>
    </source>
</evidence>
<organism evidence="6 7">
    <name type="scientific">Negadavirga shengliensis</name>
    <dbReference type="NCBI Taxonomy" id="1389218"/>
    <lineage>
        <taxon>Bacteria</taxon>
        <taxon>Pseudomonadati</taxon>
        <taxon>Bacteroidota</taxon>
        <taxon>Cytophagia</taxon>
        <taxon>Cytophagales</taxon>
        <taxon>Cyclobacteriaceae</taxon>
        <taxon>Negadavirga</taxon>
    </lineage>
</organism>
<protein>
    <recommendedName>
        <fullName evidence="2 5">Aminoglycoside N(3)-acetyltransferase</fullName>
        <ecNumber evidence="5">2.3.1.-</ecNumber>
    </recommendedName>
</protein>
<dbReference type="Proteomes" id="UP001595818">
    <property type="component" value="Unassembled WGS sequence"/>
</dbReference>
<proteinExistence type="inferred from homology"/>
<evidence type="ECO:0000256" key="2">
    <source>
        <dbReference type="ARBA" id="ARBA00012882"/>
    </source>
</evidence>
<gene>
    <name evidence="6" type="ORF">ACFPFU_08895</name>
</gene>
<dbReference type="InterPro" id="IPR003679">
    <property type="entry name" value="Amioglycoside_AcTrfase"/>
</dbReference>
<comment type="caution">
    <text evidence="6">The sequence shown here is derived from an EMBL/GenBank/DDBJ whole genome shotgun (WGS) entry which is preliminary data.</text>
</comment>
<reference evidence="7" key="1">
    <citation type="journal article" date="2019" name="Int. J. Syst. Evol. Microbiol.">
        <title>The Global Catalogue of Microorganisms (GCM) 10K type strain sequencing project: providing services to taxonomists for standard genome sequencing and annotation.</title>
        <authorList>
            <consortium name="The Broad Institute Genomics Platform"/>
            <consortium name="The Broad Institute Genome Sequencing Center for Infectious Disease"/>
            <person name="Wu L."/>
            <person name="Ma J."/>
        </authorList>
    </citation>
    <scope>NUCLEOTIDE SEQUENCE [LARGE SCALE GENOMIC DNA]</scope>
    <source>
        <strain evidence="7">CGMCC 4.7466</strain>
    </source>
</reference>
<dbReference type="EMBL" id="JBHSJJ010000004">
    <property type="protein sequence ID" value="MFC4871800.1"/>
    <property type="molecule type" value="Genomic_DNA"/>
</dbReference>
<evidence type="ECO:0000313" key="7">
    <source>
        <dbReference type="Proteomes" id="UP001595818"/>
    </source>
</evidence>
<dbReference type="SUPFAM" id="SSF110710">
    <property type="entry name" value="TTHA0583/YokD-like"/>
    <property type="match status" value="1"/>
</dbReference>
<keyword evidence="7" id="KW-1185">Reference proteome</keyword>
<keyword evidence="3 5" id="KW-0808">Transferase</keyword>
<keyword evidence="4 5" id="KW-0012">Acyltransferase</keyword>
<evidence type="ECO:0000313" key="6">
    <source>
        <dbReference type="EMBL" id="MFC4871800.1"/>
    </source>
</evidence>